<keyword evidence="8" id="KW-1185">Reference proteome</keyword>
<feature type="non-terminal residue" evidence="7">
    <location>
        <position position="1"/>
    </location>
</feature>
<dbReference type="InParanoid" id="A0A0C3ENP5"/>
<dbReference type="STRING" id="765440.A0A0C3ENP5"/>
<evidence type="ECO:0000256" key="4">
    <source>
        <dbReference type="ARBA" id="ARBA00023136"/>
    </source>
</evidence>
<evidence type="ECO:0000256" key="3">
    <source>
        <dbReference type="ARBA" id="ARBA00022989"/>
    </source>
</evidence>
<dbReference type="Gene3D" id="1.20.1250.20">
    <property type="entry name" value="MFS general substrate transporter like domains"/>
    <property type="match status" value="1"/>
</dbReference>
<evidence type="ECO:0000256" key="2">
    <source>
        <dbReference type="ARBA" id="ARBA00022692"/>
    </source>
</evidence>
<evidence type="ECO:0000313" key="8">
    <source>
        <dbReference type="Proteomes" id="UP000054166"/>
    </source>
</evidence>
<keyword evidence="3 5" id="KW-1133">Transmembrane helix</keyword>
<dbReference type="InterPro" id="IPR036259">
    <property type="entry name" value="MFS_trans_sf"/>
</dbReference>
<dbReference type="PROSITE" id="PS50850">
    <property type="entry name" value="MFS"/>
    <property type="match status" value="1"/>
</dbReference>
<evidence type="ECO:0000259" key="6">
    <source>
        <dbReference type="PROSITE" id="PS50850"/>
    </source>
</evidence>
<evidence type="ECO:0000313" key="7">
    <source>
        <dbReference type="EMBL" id="KIM74205.1"/>
    </source>
</evidence>
<keyword evidence="2 5" id="KW-0812">Transmembrane</keyword>
<dbReference type="SUPFAM" id="SSF103473">
    <property type="entry name" value="MFS general substrate transporter"/>
    <property type="match status" value="1"/>
</dbReference>
<dbReference type="Proteomes" id="UP000054166">
    <property type="component" value="Unassembled WGS sequence"/>
</dbReference>
<feature type="domain" description="Major facilitator superfamily (MFS) profile" evidence="6">
    <location>
        <begin position="1"/>
        <end position="126"/>
    </location>
</feature>
<feature type="non-terminal residue" evidence="7">
    <location>
        <position position="141"/>
    </location>
</feature>
<dbReference type="GO" id="GO:0016020">
    <property type="term" value="C:membrane"/>
    <property type="evidence" value="ECO:0007669"/>
    <property type="project" value="UniProtKB-SubCell"/>
</dbReference>
<proteinExistence type="predicted"/>
<comment type="subcellular location">
    <subcellularLocation>
        <location evidence="1">Membrane</location>
        <topology evidence="1">Multi-pass membrane protein</topology>
    </subcellularLocation>
</comment>
<evidence type="ECO:0000256" key="5">
    <source>
        <dbReference type="SAM" id="Phobius"/>
    </source>
</evidence>
<dbReference type="PANTHER" id="PTHR24064">
    <property type="entry name" value="SOLUTE CARRIER FAMILY 22 MEMBER"/>
    <property type="match status" value="1"/>
</dbReference>
<evidence type="ECO:0000256" key="1">
    <source>
        <dbReference type="ARBA" id="ARBA00004141"/>
    </source>
</evidence>
<dbReference type="GO" id="GO:0022857">
    <property type="term" value="F:transmembrane transporter activity"/>
    <property type="evidence" value="ECO:0007669"/>
    <property type="project" value="InterPro"/>
</dbReference>
<dbReference type="EMBL" id="KN833065">
    <property type="protein sequence ID" value="KIM74205.1"/>
    <property type="molecule type" value="Genomic_DNA"/>
</dbReference>
<name>A0A0C3ENP5_PILCF</name>
<feature type="transmembrane region" description="Helical" evidence="5">
    <location>
        <begin position="103"/>
        <end position="121"/>
    </location>
</feature>
<reference evidence="7 8" key="1">
    <citation type="submission" date="2014-04" db="EMBL/GenBank/DDBJ databases">
        <authorList>
            <consortium name="DOE Joint Genome Institute"/>
            <person name="Kuo A."/>
            <person name="Tarkka M."/>
            <person name="Buscot F."/>
            <person name="Kohler A."/>
            <person name="Nagy L.G."/>
            <person name="Floudas D."/>
            <person name="Copeland A."/>
            <person name="Barry K.W."/>
            <person name="Cichocki N."/>
            <person name="Veneault-Fourrey C."/>
            <person name="LaButti K."/>
            <person name="Lindquist E.A."/>
            <person name="Lipzen A."/>
            <person name="Lundell T."/>
            <person name="Morin E."/>
            <person name="Murat C."/>
            <person name="Sun H."/>
            <person name="Tunlid A."/>
            <person name="Henrissat B."/>
            <person name="Grigoriev I.V."/>
            <person name="Hibbett D.S."/>
            <person name="Martin F."/>
            <person name="Nordberg H.P."/>
            <person name="Cantor M.N."/>
            <person name="Hua S.X."/>
        </authorList>
    </citation>
    <scope>NUCLEOTIDE SEQUENCE [LARGE SCALE GENOMIC DNA]</scope>
    <source>
        <strain evidence="7 8">F 1598</strain>
    </source>
</reference>
<dbReference type="InterPro" id="IPR005828">
    <property type="entry name" value="MFS_sugar_transport-like"/>
</dbReference>
<accession>A0A0C3ENP5</accession>
<dbReference type="Pfam" id="PF00083">
    <property type="entry name" value="Sugar_tr"/>
    <property type="match status" value="1"/>
</dbReference>
<protein>
    <recommendedName>
        <fullName evidence="6">Major facilitator superfamily (MFS) profile domain-containing protein</fullName>
    </recommendedName>
</protein>
<keyword evidence="4 5" id="KW-0472">Membrane</keyword>
<sequence>TIEELGRKWIQIQGFLPAALFLAILAGKFHTLSHAAFIVNFTLLQFFFNFGANSTTYCYPAELFPTRYRAFAHGISAASGKVGAIISASAFSTLSNKVGTPAILWIFFGSCIAGAVFSLLLPEVRGRNPDIILIEEMKEGR</sequence>
<dbReference type="OrthoDB" id="433512at2759"/>
<dbReference type="AlphaFoldDB" id="A0A0C3ENP5"/>
<dbReference type="HOGENOM" id="CLU_128364_0_0_1"/>
<dbReference type="InterPro" id="IPR020846">
    <property type="entry name" value="MFS_dom"/>
</dbReference>
<reference evidence="8" key="2">
    <citation type="submission" date="2015-01" db="EMBL/GenBank/DDBJ databases">
        <title>Evolutionary Origins and Diversification of the Mycorrhizal Mutualists.</title>
        <authorList>
            <consortium name="DOE Joint Genome Institute"/>
            <consortium name="Mycorrhizal Genomics Consortium"/>
            <person name="Kohler A."/>
            <person name="Kuo A."/>
            <person name="Nagy L.G."/>
            <person name="Floudas D."/>
            <person name="Copeland A."/>
            <person name="Barry K.W."/>
            <person name="Cichocki N."/>
            <person name="Veneault-Fourrey C."/>
            <person name="LaButti K."/>
            <person name="Lindquist E.A."/>
            <person name="Lipzen A."/>
            <person name="Lundell T."/>
            <person name="Morin E."/>
            <person name="Murat C."/>
            <person name="Riley R."/>
            <person name="Ohm R."/>
            <person name="Sun H."/>
            <person name="Tunlid A."/>
            <person name="Henrissat B."/>
            <person name="Grigoriev I.V."/>
            <person name="Hibbett D.S."/>
            <person name="Martin F."/>
        </authorList>
    </citation>
    <scope>NUCLEOTIDE SEQUENCE [LARGE SCALE GENOMIC DNA]</scope>
    <source>
        <strain evidence="8">F 1598</strain>
    </source>
</reference>
<gene>
    <name evidence="7" type="ORF">PILCRDRAFT_48161</name>
</gene>
<feature type="transmembrane region" description="Helical" evidence="5">
    <location>
        <begin position="71"/>
        <end position="91"/>
    </location>
</feature>
<feature type="transmembrane region" description="Helical" evidence="5">
    <location>
        <begin position="12"/>
        <end position="29"/>
    </location>
</feature>
<organism evidence="7 8">
    <name type="scientific">Piloderma croceum (strain F 1598)</name>
    <dbReference type="NCBI Taxonomy" id="765440"/>
    <lineage>
        <taxon>Eukaryota</taxon>
        <taxon>Fungi</taxon>
        <taxon>Dikarya</taxon>
        <taxon>Basidiomycota</taxon>
        <taxon>Agaricomycotina</taxon>
        <taxon>Agaricomycetes</taxon>
        <taxon>Agaricomycetidae</taxon>
        <taxon>Atheliales</taxon>
        <taxon>Atheliaceae</taxon>
        <taxon>Piloderma</taxon>
    </lineage>
</organism>
<feature type="transmembrane region" description="Helical" evidence="5">
    <location>
        <begin position="35"/>
        <end position="59"/>
    </location>
</feature>